<organism evidence="1 2">
    <name type="scientific">Penicillium hetheringtonii</name>
    <dbReference type="NCBI Taxonomy" id="911720"/>
    <lineage>
        <taxon>Eukaryota</taxon>
        <taxon>Fungi</taxon>
        <taxon>Dikarya</taxon>
        <taxon>Ascomycota</taxon>
        <taxon>Pezizomycotina</taxon>
        <taxon>Eurotiomycetes</taxon>
        <taxon>Eurotiomycetidae</taxon>
        <taxon>Eurotiales</taxon>
        <taxon>Aspergillaceae</taxon>
        <taxon>Penicillium</taxon>
    </lineage>
</organism>
<evidence type="ECO:0000313" key="1">
    <source>
        <dbReference type="EMBL" id="KAJ5600271.1"/>
    </source>
</evidence>
<reference evidence="1 2" key="1">
    <citation type="journal article" date="2023" name="IMA Fungus">
        <title>Comparative genomic study of the Penicillium genus elucidates a diverse pangenome and 15 lateral gene transfer events.</title>
        <authorList>
            <person name="Petersen C."/>
            <person name="Sorensen T."/>
            <person name="Nielsen M.R."/>
            <person name="Sondergaard T.E."/>
            <person name="Sorensen J.L."/>
            <person name="Fitzpatrick D.A."/>
            <person name="Frisvad J.C."/>
            <person name="Nielsen K.L."/>
        </authorList>
    </citation>
    <scope>NUCLEOTIDE SEQUENCE [LARGE SCALE GENOMIC DNA]</scope>
    <source>
        <strain evidence="1 2">IBT 29057</strain>
    </source>
</reference>
<proteinExistence type="predicted"/>
<dbReference type="AlphaFoldDB" id="A0AAD6H2K8"/>
<keyword evidence="2" id="KW-1185">Reference proteome</keyword>
<dbReference type="EMBL" id="JAQJAC010000001">
    <property type="protein sequence ID" value="KAJ5600271.1"/>
    <property type="molecule type" value="Genomic_DNA"/>
</dbReference>
<accession>A0AAD6H2K8</accession>
<comment type="caution">
    <text evidence="1">The sequence shown here is derived from an EMBL/GenBank/DDBJ whole genome shotgun (WGS) entry which is preliminary data.</text>
</comment>
<protein>
    <submittedName>
        <fullName evidence="1">Uncharacterized protein</fullName>
    </submittedName>
</protein>
<dbReference type="Proteomes" id="UP001216150">
    <property type="component" value="Unassembled WGS sequence"/>
</dbReference>
<evidence type="ECO:0000313" key="2">
    <source>
        <dbReference type="Proteomes" id="UP001216150"/>
    </source>
</evidence>
<gene>
    <name evidence="1" type="ORF">N7450_001338</name>
</gene>
<name>A0AAD6H2K8_9EURO</name>
<sequence>MEAKSSKGRSRAETHMQSAFCIRHLLKIQQDLVTATGDEIQYRTDPLIWYIATRGEQWDVYAGFVEVGQNITRYVVVELWSGNIRHRDAALQLLLVVDYIFDWARDGYREAILGQLGSLSIGNIGHSDPDIFSNISRRLSHISNQNEFSPHPTEYSQTSFRTEKSDEELTFLNISLSEGVIRDAAIIESRFILIRVTENDVNDFLSSFQSEHDARSWVSAALECLESSWKVSSGTLISIESTWTGIYGQEHEDYQYHSTFYLNISLSMFMTDHWEPVRQLACLAVSEGALDILATKSGSMATFGYDANPEVESSSIESVLQRTLNQSIMDNLTAAVSMLSLSSFFYKRSQRIDNHLRVNQSRGMATGFRVDRSPRVAQLVHYVYSNHGFGQENLPVTYLSFSRSLTRNKVQYRGTTIEMWPQLPRLVLESGQQGVLVDGASHNTDLPSCGLFVFSGLLDYQSLCRLVDRVFQEGIYFKTLQLGRKFLSSDDFRYLNQPLKFKREWKDEIEPGFSMRWRKKLENMMANQGYPKGAASSCPIILSSDDETETEE</sequence>